<comment type="caution">
    <text evidence="10">The sequence shown here is derived from an EMBL/GenBank/DDBJ whole genome shotgun (WGS) entry which is preliminary data.</text>
</comment>
<evidence type="ECO:0000256" key="1">
    <source>
        <dbReference type="ARBA" id="ARBA00004141"/>
    </source>
</evidence>
<sequence length="558" mass="61623">MEIFAEITIIIMVATLVAAVAKMLRQPLIIGYILSGIILGPSFLNVIQNSQVIEVFSKLGITVLLFIVGINLNPQVIRDVGKVSFISGISQVVFTSIIGFFLARFLGLDNIASLYVAIALTFSSTIIILKLLSDKGDLNKLYGRIAIGFLIVQDIIATIILLVTSAAGSSSGAGLFLITLITLIKGILLISAVMLISSYLLPKINEFSARSQELLFIFSLSWGLGMALLFYTLGFSVEIGALVGGVAMSMSPYSIEIVSRLRPLRDFFIVLFFILLGSQMVLGSLVNLLLPAVVLSVFVLIGNPVIMIIIMNLLGYSKRTSFFTGLTVAQISEFSLILGALGFQLGHLSRDTLSLITLVALITIVASTYMILYGERVYPRLTKLLSLLSLRKNKGEQKLDEEYEAILFGYQRVGADFVKAFERLGFDFIVVDFNPDAIKYMKEEKIPYKFGDAKDAEFLAELDLKNLLYVVSTIPENETNNLLIQKIRDVNKRAIVLVVAQTRDEANKLYKSGATYVIMPHYLGAQYATKIIREHGVNRQGYSELKSRHLKYLETLSV</sequence>
<keyword evidence="4 7" id="KW-0812">Transmembrane</keyword>
<dbReference type="PANTHER" id="PTHR42751">
    <property type="entry name" value="SODIUM/HYDROGEN EXCHANGER FAMILY/TRKA DOMAIN PROTEIN"/>
    <property type="match status" value="1"/>
</dbReference>
<feature type="transmembrane region" description="Helical" evidence="7">
    <location>
        <begin position="355"/>
        <end position="374"/>
    </location>
</feature>
<accession>A0A1F7IVY5</accession>
<feature type="transmembrane region" description="Helical" evidence="7">
    <location>
        <begin position="173"/>
        <end position="202"/>
    </location>
</feature>
<gene>
    <name evidence="10" type="ORF">A3A93_04865</name>
</gene>
<dbReference type="Gene3D" id="3.40.50.720">
    <property type="entry name" value="NAD(P)-binding Rossmann-like Domain"/>
    <property type="match status" value="1"/>
</dbReference>
<dbReference type="GO" id="GO:1902600">
    <property type="term" value="P:proton transmembrane transport"/>
    <property type="evidence" value="ECO:0007669"/>
    <property type="project" value="InterPro"/>
</dbReference>
<comment type="subcellular location">
    <subcellularLocation>
        <location evidence="1">Membrane</location>
        <topology evidence="1">Multi-pass membrane protein</topology>
    </subcellularLocation>
</comment>
<comment type="similarity">
    <text evidence="2">Belongs to the monovalent cation:proton antiporter 2 (CPA2) transporter (TC 2.A.37) family.</text>
</comment>
<feature type="transmembrane region" description="Helical" evidence="7">
    <location>
        <begin position="322"/>
        <end position="343"/>
    </location>
</feature>
<feature type="transmembrane region" description="Helical" evidence="7">
    <location>
        <begin position="239"/>
        <end position="255"/>
    </location>
</feature>
<name>A0A1F7IVY5_9BACT</name>
<evidence type="ECO:0000256" key="6">
    <source>
        <dbReference type="ARBA" id="ARBA00023136"/>
    </source>
</evidence>
<dbReference type="AlphaFoldDB" id="A0A1F7IVY5"/>
<keyword evidence="5 7" id="KW-1133">Transmembrane helix</keyword>
<dbReference type="Pfam" id="PF00999">
    <property type="entry name" value="Na_H_Exchanger"/>
    <property type="match status" value="1"/>
</dbReference>
<dbReference type="GO" id="GO:0016020">
    <property type="term" value="C:membrane"/>
    <property type="evidence" value="ECO:0007669"/>
    <property type="project" value="UniProtKB-SubCell"/>
</dbReference>
<feature type="domain" description="RCK N-terminal" evidence="9">
    <location>
        <begin position="406"/>
        <end position="520"/>
    </location>
</feature>
<dbReference type="InterPro" id="IPR036291">
    <property type="entry name" value="NAD(P)-bd_dom_sf"/>
</dbReference>
<evidence type="ECO:0000256" key="4">
    <source>
        <dbReference type="ARBA" id="ARBA00022692"/>
    </source>
</evidence>
<evidence type="ECO:0000313" key="10">
    <source>
        <dbReference type="EMBL" id="OGK47540.1"/>
    </source>
</evidence>
<dbReference type="InterPro" id="IPR038770">
    <property type="entry name" value="Na+/solute_symporter_sf"/>
</dbReference>
<evidence type="ECO:0000313" key="11">
    <source>
        <dbReference type="Proteomes" id="UP000177141"/>
    </source>
</evidence>
<dbReference type="GO" id="GO:0006813">
    <property type="term" value="P:potassium ion transport"/>
    <property type="evidence" value="ECO:0007669"/>
    <property type="project" value="InterPro"/>
</dbReference>
<feature type="transmembrane region" description="Helical" evidence="7">
    <location>
        <begin position="112"/>
        <end position="133"/>
    </location>
</feature>
<feature type="transmembrane region" description="Helical" evidence="7">
    <location>
        <begin position="53"/>
        <end position="73"/>
    </location>
</feature>
<reference evidence="10 11" key="1">
    <citation type="journal article" date="2016" name="Nat. Commun.">
        <title>Thousands of microbial genomes shed light on interconnected biogeochemical processes in an aquifer system.</title>
        <authorList>
            <person name="Anantharaman K."/>
            <person name="Brown C.T."/>
            <person name="Hug L.A."/>
            <person name="Sharon I."/>
            <person name="Castelle C.J."/>
            <person name="Probst A.J."/>
            <person name="Thomas B.C."/>
            <person name="Singh A."/>
            <person name="Wilkins M.J."/>
            <person name="Karaoz U."/>
            <person name="Brodie E.L."/>
            <person name="Williams K.H."/>
            <person name="Hubbard S.S."/>
            <person name="Banfield J.F."/>
        </authorList>
    </citation>
    <scope>NUCLEOTIDE SEQUENCE [LARGE SCALE GENOMIC DNA]</scope>
</reference>
<dbReference type="InterPro" id="IPR003148">
    <property type="entry name" value="RCK_N"/>
</dbReference>
<dbReference type="GO" id="GO:0015297">
    <property type="term" value="F:antiporter activity"/>
    <property type="evidence" value="ECO:0007669"/>
    <property type="project" value="InterPro"/>
</dbReference>
<dbReference type="Proteomes" id="UP000177141">
    <property type="component" value="Unassembled WGS sequence"/>
</dbReference>
<evidence type="ECO:0000256" key="2">
    <source>
        <dbReference type="ARBA" id="ARBA00005551"/>
    </source>
</evidence>
<evidence type="ECO:0000256" key="5">
    <source>
        <dbReference type="ARBA" id="ARBA00022989"/>
    </source>
</evidence>
<dbReference type="Gene3D" id="1.20.1530.20">
    <property type="match status" value="1"/>
</dbReference>
<dbReference type="EMBL" id="MGAL01000030">
    <property type="protein sequence ID" value="OGK47540.1"/>
    <property type="molecule type" value="Genomic_DNA"/>
</dbReference>
<keyword evidence="6 7" id="KW-0472">Membrane</keyword>
<proteinExistence type="inferred from homology"/>
<organism evidence="10 11">
    <name type="scientific">Candidatus Roizmanbacteria bacterium RIFCSPLOWO2_01_FULL_38_12</name>
    <dbReference type="NCBI Taxonomy" id="1802061"/>
    <lineage>
        <taxon>Bacteria</taxon>
        <taxon>Candidatus Roizmaniibacteriota</taxon>
    </lineage>
</organism>
<evidence type="ECO:0000256" key="7">
    <source>
        <dbReference type="SAM" id="Phobius"/>
    </source>
</evidence>
<feature type="transmembrane region" description="Helical" evidence="7">
    <location>
        <begin position="29"/>
        <end position="47"/>
    </location>
</feature>
<evidence type="ECO:0000259" key="8">
    <source>
        <dbReference type="Pfam" id="PF00999"/>
    </source>
</evidence>
<dbReference type="SUPFAM" id="SSF51735">
    <property type="entry name" value="NAD(P)-binding Rossmann-fold domains"/>
    <property type="match status" value="1"/>
</dbReference>
<feature type="transmembrane region" description="Helical" evidence="7">
    <location>
        <begin position="214"/>
        <end position="233"/>
    </location>
</feature>
<feature type="domain" description="Cation/H+ exchanger transmembrane" evidence="8">
    <location>
        <begin position="12"/>
        <end position="365"/>
    </location>
</feature>
<protein>
    <submittedName>
        <fullName evidence="10">Uncharacterized protein</fullName>
    </submittedName>
</protein>
<dbReference type="PANTHER" id="PTHR42751:SF3">
    <property type="entry name" value="SODIUM_GLUTAMATE SYMPORTER"/>
    <property type="match status" value="1"/>
</dbReference>
<feature type="transmembrane region" description="Helical" evidence="7">
    <location>
        <begin position="6"/>
        <end position="24"/>
    </location>
</feature>
<feature type="transmembrane region" description="Helical" evidence="7">
    <location>
        <begin position="292"/>
        <end position="315"/>
    </location>
</feature>
<evidence type="ECO:0000259" key="9">
    <source>
        <dbReference type="Pfam" id="PF02254"/>
    </source>
</evidence>
<keyword evidence="3" id="KW-0813">Transport</keyword>
<dbReference type="STRING" id="1802061.A3A93_04865"/>
<feature type="transmembrane region" description="Helical" evidence="7">
    <location>
        <begin position="267"/>
        <end position="286"/>
    </location>
</feature>
<dbReference type="InterPro" id="IPR006153">
    <property type="entry name" value="Cation/H_exchanger_TM"/>
</dbReference>
<dbReference type="Pfam" id="PF02254">
    <property type="entry name" value="TrkA_N"/>
    <property type="match status" value="1"/>
</dbReference>
<evidence type="ECO:0000256" key="3">
    <source>
        <dbReference type="ARBA" id="ARBA00022448"/>
    </source>
</evidence>
<feature type="transmembrane region" description="Helical" evidence="7">
    <location>
        <begin position="85"/>
        <end position="106"/>
    </location>
</feature>
<feature type="transmembrane region" description="Helical" evidence="7">
    <location>
        <begin position="145"/>
        <end position="167"/>
    </location>
</feature>